<feature type="transmembrane region" description="Helical" evidence="1">
    <location>
        <begin position="102"/>
        <end position="122"/>
    </location>
</feature>
<proteinExistence type="predicted"/>
<feature type="transmembrane region" description="Helical" evidence="1">
    <location>
        <begin position="134"/>
        <end position="153"/>
    </location>
</feature>
<dbReference type="EMBL" id="JAASQV010000002">
    <property type="protein sequence ID" value="NIJ65434.1"/>
    <property type="molecule type" value="Genomic_DNA"/>
</dbReference>
<comment type="caution">
    <text evidence="2">The sequence shown here is derived from an EMBL/GenBank/DDBJ whole genome shotgun (WGS) entry which is preliminary data.</text>
</comment>
<gene>
    <name evidence="2" type="ORF">FHR20_002396</name>
</gene>
<protein>
    <submittedName>
        <fullName evidence="2">Uncharacterized protein</fullName>
    </submittedName>
</protein>
<accession>A0A7X5V040</accession>
<name>A0A7X5V040_9SPHN</name>
<evidence type="ECO:0000256" key="1">
    <source>
        <dbReference type="SAM" id="Phobius"/>
    </source>
</evidence>
<sequence length="168" mass="18828">MSRFNQRLFSRLDAAADRTGIPALARAEVRRRHLRWIPILALALALGGWAWGLAQPGGTYPGYALISAGFVLGTFLPIFGPIKPWGGPRLVDEFDRQVRQRAFLAGFATVSFATFLGIWLMLGLTLLDHWSREVLIAQLANFTYMLFVLYLTVPTLHASWATRPVEEE</sequence>
<organism evidence="2 3">
    <name type="scientific">Sphingomonas leidyi</name>
    <dbReference type="NCBI Taxonomy" id="68569"/>
    <lineage>
        <taxon>Bacteria</taxon>
        <taxon>Pseudomonadati</taxon>
        <taxon>Pseudomonadota</taxon>
        <taxon>Alphaproteobacteria</taxon>
        <taxon>Sphingomonadales</taxon>
        <taxon>Sphingomonadaceae</taxon>
        <taxon>Sphingomonas</taxon>
    </lineage>
</organism>
<keyword evidence="1" id="KW-0472">Membrane</keyword>
<keyword evidence="3" id="KW-1185">Reference proteome</keyword>
<dbReference type="AlphaFoldDB" id="A0A7X5V040"/>
<keyword evidence="1" id="KW-1133">Transmembrane helix</keyword>
<reference evidence="2 3" key="1">
    <citation type="submission" date="2020-03" db="EMBL/GenBank/DDBJ databases">
        <title>Genomic Encyclopedia of Type Strains, Phase IV (KMG-IV): sequencing the most valuable type-strain genomes for metagenomic binning, comparative biology and taxonomic classification.</title>
        <authorList>
            <person name="Goeker M."/>
        </authorList>
    </citation>
    <scope>NUCLEOTIDE SEQUENCE [LARGE SCALE GENOMIC DNA]</scope>
    <source>
        <strain evidence="2 3">DSM 4733</strain>
    </source>
</reference>
<evidence type="ECO:0000313" key="3">
    <source>
        <dbReference type="Proteomes" id="UP000564677"/>
    </source>
</evidence>
<dbReference type="Proteomes" id="UP000564677">
    <property type="component" value="Unassembled WGS sequence"/>
</dbReference>
<keyword evidence="1" id="KW-0812">Transmembrane</keyword>
<feature type="transmembrane region" description="Helical" evidence="1">
    <location>
        <begin position="36"/>
        <end position="54"/>
    </location>
</feature>
<dbReference type="RefSeq" id="WP_167299829.1">
    <property type="nucleotide sequence ID" value="NZ_CP170557.1"/>
</dbReference>
<feature type="transmembrane region" description="Helical" evidence="1">
    <location>
        <begin position="60"/>
        <end position="82"/>
    </location>
</feature>
<evidence type="ECO:0000313" key="2">
    <source>
        <dbReference type="EMBL" id="NIJ65434.1"/>
    </source>
</evidence>